<dbReference type="OrthoDB" id="4863892at2759"/>
<evidence type="ECO:0000256" key="1">
    <source>
        <dbReference type="SAM" id="SignalP"/>
    </source>
</evidence>
<name>A0A167S9E3_CORFA</name>
<reference evidence="2 3" key="1">
    <citation type="journal article" date="2016" name="Genome Biol. Evol.">
        <title>Divergent and convergent evolution of fungal pathogenicity.</title>
        <authorList>
            <person name="Shang Y."/>
            <person name="Xiao G."/>
            <person name="Zheng P."/>
            <person name="Cen K."/>
            <person name="Zhan S."/>
            <person name="Wang C."/>
        </authorList>
    </citation>
    <scope>NUCLEOTIDE SEQUENCE [LARGE SCALE GENOMIC DNA]</scope>
    <source>
        <strain evidence="2 3">ARSEF 2679</strain>
    </source>
</reference>
<comment type="caution">
    <text evidence="2">The sequence shown here is derived from an EMBL/GenBank/DDBJ whole genome shotgun (WGS) entry which is preliminary data.</text>
</comment>
<gene>
    <name evidence="2" type="ORF">ISF_06327</name>
</gene>
<dbReference type="AlphaFoldDB" id="A0A167S9E3"/>
<keyword evidence="1" id="KW-0732">Signal</keyword>
<sequence>MRLHWITSAVLAAAAATNYYNGALCHSSLDCLKICQQGDFKVIQSSEGQPQLACALGIVEYSRKTCLSRHGRGDENIKLLGDACAGARGLLCDNFCVVRTLDPGRFEDQCRGMGGVPSTIMGGLTEAQAKGQEVCSSPALNGVR</sequence>
<protein>
    <submittedName>
        <fullName evidence="2">Uncharacterized protein</fullName>
    </submittedName>
</protein>
<accession>A0A167S9E3</accession>
<evidence type="ECO:0000313" key="2">
    <source>
        <dbReference type="EMBL" id="OAA59392.1"/>
    </source>
</evidence>
<evidence type="ECO:0000313" key="3">
    <source>
        <dbReference type="Proteomes" id="UP000076744"/>
    </source>
</evidence>
<organism evidence="2 3">
    <name type="scientific">Cordyceps fumosorosea (strain ARSEF 2679)</name>
    <name type="common">Isaria fumosorosea</name>
    <dbReference type="NCBI Taxonomy" id="1081104"/>
    <lineage>
        <taxon>Eukaryota</taxon>
        <taxon>Fungi</taxon>
        <taxon>Dikarya</taxon>
        <taxon>Ascomycota</taxon>
        <taxon>Pezizomycotina</taxon>
        <taxon>Sordariomycetes</taxon>
        <taxon>Hypocreomycetidae</taxon>
        <taxon>Hypocreales</taxon>
        <taxon>Cordycipitaceae</taxon>
        <taxon>Cordyceps</taxon>
    </lineage>
</organism>
<keyword evidence="3" id="KW-1185">Reference proteome</keyword>
<proteinExistence type="predicted"/>
<feature type="signal peptide" evidence="1">
    <location>
        <begin position="1"/>
        <end position="16"/>
    </location>
</feature>
<dbReference type="EMBL" id="AZHB01000016">
    <property type="protein sequence ID" value="OAA59392.1"/>
    <property type="molecule type" value="Genomic_DNA"/>
</dbReference>
<dbReference type="RefSeq" id="XP_018702908.1">
    <property type="nucleotide sequence ID" value="XM_018849931.1"/>
</dbReference>
<dbReference type="Proteomes" id="UP000076744">
    <property type="component" value="Unassembled WGS sequence"/>
</dbReference>
<dbReference type="GeneID" id="30022619"/>
<feature type="chain" id="PRO_5007892195" evidence="1">
    <location>
        <begin position="17"/>
        <end position="144"/>
    </location>
</feature>